<keyword evidence="2" id="KW-1185">Reference proteome</keyword>
<name>A0ACC2U6Q6_9FUNG</name>
<proteinExistence type="predicted"/>
<dbReference type="EMBL" id="QTSX02001429">
    <property type="protein sequence ID" value="KAJ9082520.1"/>
    <property type="molecule type" value="Genomic_DNA"/>
</dbReference>
<accession>A0ACC2U6Q6</accession>
<gene>
    <name evidence="1" type="ORF">DSO57_1003681</name>
</gene>
<organism evidence="1 2">
    <name type="scientific">Entomophthora muscae</name>
    <dbReference type="NCBI Taxonomy" id="34485"/>
    <lineage>
        <taxon>Eukaryota</taxon>
        <taxon>Fungi</taxon>
        <taxon>Fungi incertae sedis</taxon>
        <taxon>Zoopagomycota</taxon>
        <taxon>Entomophthoromycotina</taxon>
        <taxon>Entomophthoromycetes</taxon>
        <taxon>Entomophthorales</taxon>
        <taxon>Entomophthoraceae</taxon>
        <taxon>Entomophthora</taxon>
    </lineage>
</organism>
<evidence type="ECO:0000313" key="2">
    <source>
        <dbReference type="Proteomes" id="UP001165960"/>
    </source>
</evidence>
<evidence type="ECO:0000313" key="1">
    <source>
        <dbReference type="EMBL" id="KAJ9082520.1"/>
    </source>
</evidence>
<sequence>MKAPYCSNTIALFLKKPPKVFLLSSSPIPVSIPMILEKKVGLNYIESFLIKSTKTTSALERLHKHFFKSVKVIEPHFGKLAVGLKKSKYRADRIIWDTDKQDPFPSKESQYRLKRKLMHNLVGRSYKKELILKYLKRVLKMP</sequence>
<protein>
    <submittedName>
        <fullName evidence="1">Uncharacterized protein</fullName>
    </submittedName>
</protein>
<reference evidence="1" key="1">
    <citation type="submission" date="2022-04" db="EMBL/GenBank/DDBJ databases">
        <title>Genome of the entomopathogenic fungus Entomophthora muscae.</title>
        <authorList>
            <person name="Elya C."/>
            <person name="Lovett B.R."/>
            <person name="Lee E."/>
            <person name="Macias A.M."/>
            <person name="Hajek A.E."/>
            <person name="De Bivort B.L."/>
            <person name="Kasson M.T."/>
            <person name="De Fine Licht H.H."/>
            <person name="Stajich J.E."/>
        </authorList>
    </citation>
    <scope>NUCLEOTIDE SEQUENCE</scope>
    <source>
        <strain evidence="1">Berkeley</strain>
    </source>
</reference>
<comment type="caution">
    <text evidence="1">The sequence shown here is derived from an EMBL/GenBank/DDBJ whole genome shotgun (WGS) entry which is preliminary data.</text>
</comment>
<dbReference type="Proteomes" id="UP001165960">
    <property type="component" value="Unassembled WGS sequence"/>
</dbReference>